<dbReference type="Gene3D" id="3.40.50.410">
    <property type="entry name" value="von Willebrand factor, type A domain"/>
    <property type="match status" value="1"/>
</dbReference>
<evidence type="ECO:0000256" key="1">
    <source>
        <dbReference type="ARBA" id="ARBA00004479"/>
    </source>
</evidence>
<dbReference type="Pfam" id="PF20806">
    <property type="entry name" value="Integrin_A_Ig_3"/>
    <property type="match status" value="1"/>
</dbReference>
<keyword evidence="12" id="KW-1015">Disulfide bond</keyword>
<dbReference type="InterPro" id="IPR048286">
    <property type="entry name" value="Integrin_alpha_Ig-like_3"/>
</dbReference>
<comment type="subcellular location">
    <subcellularLocation>
        <location evidence="1 16">Membrane</location>
        <topology evidence="1 16">Single-pass type I membrane protein</topology>
    </subcellularLocation>
</comment>
<evidence type="ECO:0000256" key="6">
    <source>
        <dbReference type="ARBA" id="ARBA00022737"/>
    </source>
</evidence>
<evidence type="ECO:0000256" key="15">
    <source>
        <dbReference type="PROSITE-ProRule" id="PRU00803"/>
    </source>
</evidence>
<dbReference type="PANTHER" id="PTHR23220:SF22">
    <property type="entry name" value="INTEGRIN ALPHA-1"/>
    <property type="match status" value="1"/>
</dbReference>
<dbReference type="Pfam" id="PF01839">
    <property type="entry name" value="FG-GAP"/>
    <property type="match status" value="2"/>
</dbReference>
<keyword evidence="10 16" id="KW-0401">Integrin</keyword>
<feature type="repeat" description="FG-GAP" evidence="15">
    <location>
        <begin position="618"/>
        <end position="678"/>
    </location>
</feature>
<dbReference type="Gene3D" id="2.60.40.1510">
    <property type="entry name" value="ntegrin, alpha v. Chain A, domain 3"/>
    <property type="match status" value="1"/>
</dbReference>
<evidence type="ECO:0000256" key="12">
    <source>
        <dbReference type="ARBA" id="ARBA00023157"/>
    </source>
</evidence>
<evidence type="ECO:0000256" key="8">
    <source>
        <dbReference type="ARBA" id="ARBA00022889"/>
    </source>
</evidence>
<reference evidence="18 19" key="1">
    <citation type="submission" date="2020-06" db="EMBL/GenBank/DDBJ databases">
        <authorList>
            <consortium name="Wellcome Sanger Institute Data Sharing"/>
        </authorList>
    </citation>
    <scope>NUCLEOTIDE SEQUENCE [LARGE SCALE GENOMIC DNA]</scope>
</reference>
<dbReference type="SUPFAM" id="SSF69179">
    <property type="entry name" value="Integrin domains"/>
    <property type="match status" value="3"/>
</dbReference>
<dbReference type="AlphaFoldDB" id="A0AAY4EAN9"/>
<dbReference type="InterPro" id="IPR013519">
    <property type="entry name" value="Int_alpha_beta-p"/>
</dbReference>
<evidence type="ECO:0000256" key="13">
    <source>
        <dbReference type="ARBA" id="ARBA00023170"/>
    </source>
</evidence>
<dbReference type="Gene3D" id="2.60.40.1460">
    <property type="entry name" value="Integrin domains. Chain A, domain 2"/>
    <property type="match status" value="1"/>
</dbReference>
<keyword evidence="5 16" id="KW-0732">Signal</keyword>
<dbReference type="InterPro" id="IPR000413">
    <property type="entry name" value="Integrin_alpha"/>
</dbReference>
<dbReference type="Pfam" id="PF08441">
    <property type="entry name" value="Integrin_A_Ig_1"/>
    <property type="match status" value="1"/>
</dbReference>
<feature type="signal peptide" evidence="16">
    <location>
        <begin position="1"/>
        <end position="23"/>
    </location>
</feature>
<feature type="repeat" description="FG-GAP" evidence="15">
    <location>
        <begin position="28"/>
        <end position="86"/>
    </location>
</feature>
<dbReference type="PROSITE" id="PS50234">
    <property type="entry name" value="VWFA"/>
    <property type="match status" value="1"/>
</dbReference>
<dbReference type="InterPro" id="IPR013517">
    <property type="entry name" value="FG-GAP"/>
</dbReference>
<dbReference type="PROSITE" id="PS51470">
    <property type="entry name" value="FG_GAP"/>
    <property type="match status" value="4"/>
</dbReference>
<evidence type="ECO:0000256" key="9">
    <source>
        <dbReference type="ARBA" id="ARBA00022989"/>
    </source>
</evidence>
<dbReference type="SMART" id="SM00327">
    <property type="entry name" value="VWA"/>
    <property type="match status" value="1"/>
</dbReference>
<evidence type="ECO:0000256" key="10">
    <source>
        <dbReference type="ARBA" id="ARBA00023037"/>
    </source>
</evidence>
<comment type="similarity">
    <text evidence="2 16">Belongs to the integrin alpha chain family.</text>
</comment>
<evidence type="ECO:0000256" key="7">
    <source>
        <dbReference type="ARBA" id="ARBA00022837"/>
    </source>
</evidence>
<keyword evidence="7" id="KW-0106">Calcium</keyword>
<reference evidence="18" key="3">
    <citation type="submission" date="2025-09" db="UniProtKB">
        <authorList>
            <consortium name="Ensembl"/>
        </authorList>
    </citation>
    <scope>IDENTIFICATION</scope>
</reference>
<dbReference type="SUPFAM" id="SSF69318">
    <property type="entry name" value="Integrin alpha N-terminal domain"/>
    <property type="match status" value="1"/>
</dbReference>
<dbReference type="GO" id="GO:0005178">
    <property type="term" value="F:integrin binding"/>
    <property type="evidence" value="ECO:0007669"/>
    <property type="project" value="TreeGrafter"/>
</dbReference>
<keyword evidence="13 16" id="KW-0675">Receptor</keyword>
<dbReference type="Pfam" id="PF20805">
    <property type="entry name" value="Integrin_A_Ig_2"/>
    <property type="match status" value="1"/>
</dbReference>
<feature type="transmembrane region" description="Helical" evidence="16">
    <location>
        <begin position="1138"/>
        <end position="1162"/>
    </location>
</feature>
<dbReference type="InterPro" id="IPR013649">
    <property type="entry name" value="Integrin_alpha_Ig-like_1"/>
</dbReference>
<dbReference type="InterPro" id="IPR002035">
    <property type="entry name" value="VWF_A"/>
</dbReference>
<dbReference type="GO" id="GO:0007229">
    <property type="term" value="P:integrin-mediated signaling pathway"/>
    <property type="evidence" value="ECO:0007669"/>
    <property type="project" value="UniProtKB-KW"/>
</dbReference>
<dbReference type="Gene3D" id="1.20.5.930">
    <property type="entry name" value="Bicelle-embedded integrin alpha(iib) transmembrane segment"/>
    <property type="match status" value="1"/>
</dbReference>
<dbReference type="GO" id="GO:0009897">
    <property type="term" value="C:external side of plasma membrane"/>
    <property type="evidence" value="ECO:0007669"/>
    <property type="project" value="TreeGrafter"/>
</dbReference>
<evidence type="ECO:0000313" key="18">
    <source>
        <dbReference type="Ensembl" id="ENSDCDP00010054692.1"/>
    </source>
</evidence>
<feature type="chain" id="PRO_5044048577" description="VWFA domain-containing protein" evidence="16">
    <location>
        <begin position="24"/>
        <end position="1178"/>
    </location>
</feature>
<dbReference type="GO" id="GO:0046872">
    <property type="term" value="F:metal ion binding"/>
    <property type="evidence" value="ECO:0007669"/>
    <property type="project" value="UniProtKB-KW"/>
</dbReference>
<feature type="domain" description="VWFA" evidence="17">
    <location>
        <begin position="168"/>
        <end position="354"/>
    </location>
</feature>
<keyword evidence="4" id="KW-0479">Metal-binding</keyword>
<evidence type="ECO:0000313" key="19">
    <source>
        <dbReference type="Proteomes" id="UP000694580"/>
    </source>
</evidence>
<dbReference type="Pfam" id="PF00092">
    <property type="entry name" value="VWA"/>
    <property type="match status" value="1"/>
</dbReference>
<dbReference type="GO" id="GO:0007160">
    <property type="term" value="P:cell-matrix adhesion"/>
    <property type="evidence" value="ECO:0007669"/>
    <property type="project" value="TreeGrafter"/>
</dbReference>
<dbReference type="PRINTS" id="PR01185">
    <property type="entry name" value="INTEGRINA"/>
</dbReference>
<keyword evidence="6" id="KW-0677">Repeat</keyword>
<evidence type="ECO:0000256" key="4">
    <source>
        <dbReference type="ARBA" id="ARBA00022723"/>
    </source>
</evidence>
<gene>
    <name evidence="18" type="primary">ITGA1</name>
</gene>
<dbReference type="Gene3D" id="2.130.10.130">
    <property type="entry name" value="Integrin alpha, N-terminal"/>
    <property type="match status" value="2"/>
</dbReference>
<dbReference type="PANTHER" id="PTHR23220">
    <property type="entry name" value="INTEGRIN ALPHA"/>
    <property type="match status" value="1"/>
</dbReference>
<keyword evidence="9 16" id="KW-1133">Transmembrane helix</keyword>
<feature type="repeat" description="FG-GAP" evidence="15">
    <location>
        <begin position="474"/>
        <end position="536"/>
    </location>
</feature>
<dbReference type="SUPFAM" id="SSF53300">
    <property type="entry name" value="vWA-like"/>
    <property type="match status" value="1"/>
</dbReference>
<dbReference type="GO" id="GO:0033627">
    <property type="term" value="P:cell adhesion mediated by integrin"/>
    <property type="evidence" value="ECO:0007669"/>
    <property type="project" value="TreeGrafter"/>
</dbReference>
<name>A0AAY4EAN9_9TELE</name>
<reference evidence="18" key="2">
    <citation type="submission" date="2025-08" db="UniProtKB">
        <authorList>
            <consortium name="Ensembl"/>
        </authorList>
    </citation>
    <scope>IDENTIFICATION</scope>
</reference>
<dbReference type="InterPro" id="IPR032695">
    <property type="entry name" value="Integrin_dom_sf"/>
</dbReference>
<keyword evidence="8 16" id="KW-0130">Cell adhesion</keyword>
<keyword evidence="3 16" id="KW-0812">Transmembrane</keyword>
<sequence>MLAPGGLALRLAPLLALLPCSLFFNVDEKNGMQFTGPVEDMFGYTVQQFENSEGKWVLIGAPLVGQPAKRTGDVYKCPVGKGSNPICTKLDLPGKTKIENVREVKENMTMGTTLVTSPDGGFLACGPQYGYMCGNQQYITGVCSNISSKFEVLNSFAPTVQACNSLMDIVIVLDGSNSIYPWSSITEFLVRFLEKLEIGPSLSQVGIVSYGDDVGHVFNLSQFDNTKDLLENAKKIPQRTGHKTMTALGIDMARREAFTEERGARPGVKKVMVIVTDGESHDNYNLNGVIDNCEKDGIERFSIAVLGDYNRQNKTTEQVKKFIEEIESIASRPTGDHFFNVSDEVALLSIVEALGSRIFALEATSGKHTSSFEMEMSQSGFSAHASTEGVMVGAVGAYDWNGTVVMQLGTESVVPGKATFHNPLVERYEGLAGYVGYDVTSASTPDGVLYITGAPRHNHTGRVTIYRFDGENITITQTLKGEQIGSYFGSVLQTVDVDGDSNTDLLLVGAPMYMGAEKDEQGQVYVFRLNEDGLFEHQMTLQPVNQTCCTAQSSSSCKSVNKNEPCGARFGTAIAAVSDLNLDGYADVVIGSPLENDHRGAVYIYHGDQRSLKKKYVQRIAAGGDGEKMKFFGQSIHGVMDLNGDGIIDVTIGGLGGASLYWSRDVAELHASMTFEPNKINLQQPTCENHGKGTVCVKTTVCFEYSIKSEKKEISSAVMHYSLMLDGLRATSRSRFKDSDDRKIQHNVTITDSLCREHTFYMLEKLDFRDPIMVLMDFGLADENKGPVLDDNLPTSINKTIPLVDCGNDNKCIADLHLKAEASIKRLVIKANQEKFHITINIGNSRDNAYNTKVHLSYSENINYVKVEAKECEPNKTRVVCAVGYPFLKTKTEEEFKVIFEVNPSHIQKDIVINVTASTDSEEPESALKDNFVQIIIPVTYEPSLRFTAHKYMKEEHIIIKEGETFPSILNHTSVIGDEVKISYTIENETEMETPPLQLTVTYMEISPRANNLLYLTHITTQPANVVCNATSLIDPLKISVKHFSTPKPKTETLSNYLVTCRDNCASFSCNVPPVSFSQVNVTFRVWKPTFVKAEYSSLSMTVHARLGTLSPELFMLNKINEVRDVKVQISKEGLDGIPLWIIVLSILIGLLILALVIFVLWKAGFFKRKTMEEMKDE</sequence>
<evidence type="ECO:0000256" key="3">
    <source>
        <dbReference type="ARBA" id="ARBA00022692"/>
    </source>
</evidence>
<protein>
    <recommendedName>
        <fullName evidence="17">VWFA domain-containing protein</fullName>
    </recommendedName>
</protein>
<dbReference type="InterPro" id="IPR036465">
    <property type="entry name" value="vWFA_dom_sf"/>
</dbReference>
<dbReference type="InterPro" id="IPR048285">
    <property type="entry name" value="Integrin_alpha_Ig-like_2"/>
</dbReference>
<organism evidence="18 19">
    <name type="scientific">Denticeps clupeoides</name>
    <name type="common">denticle herring</name>
    <dbReference type="NCBI Taxonomy" id="299321"/>
    <lineage>
        <taxon>Eukaryota</taxon>
        <taxon>Metazoa</taxon>
        <taxon>Chordata</taxon>
        <taxon>Craniata</taxon>
        <taxon>Vertebrata</taxon>
        <taxon>Euteleostomi</taxon>
        <taxon>Actinopterygii</taxon>
        <taxon>Neopterygii</taxon>
        <taxon>Teleostei</taxon>
        <taxon>Clupei</taxon>
        <taxon>Clupeiformes</taxon>
        <taxon>Denticipitoidei</taxon>
        <taxon>Denticipitidae</taxon>
        <taxon>Denticeps</taxon>
    </lineage>
</organism>
<dbReference type="PROSITE" id="PS00242">
    <property type="entry name" value="INTEGRIN_ALPHA"/>
    <property type="match status" value="1"/>
</dbReference>
<dbReference type="Gene3D" id="2.60.40.1530">
    <property type="entry name" value="ntegrin, alpha v. Chain A, domain 4"/>
    <property type="match status" value="1"/>
</dbReference>
<evidence type="ECO:0000256" key="5">
    <source>
        <dbReference type="ARBA" id="ARBA00022729"/>
    </source>
</evidence>
<dbReference type="FunFam" id="3.40.50.410:FF:000012">
    <property type="entry name" value="Integrin, alpha 10"/>
    <property type="match status" value="1"/>
</dbReference>
<dbReference type="GeneTree" id="ENSGT00940000157646"/>
<dbReference type="Ensembl" id="ENSDCDT00010065282.1">
    <property type="protein sequence ID" value="ENSDCDP00010054692.1"/>
    <property type="gene ID" value="ENSDCDG00010031031.1"/>
</dbReference>
<keyword evidence="14" id="KW-0325">Glycoprotein</keyword>
<dbReference type="GeneID" id="114786329"/>
<dbReference type="GO" id="GO:0098609">
    <property type="term" value="P:cell-cell adhesion"/>
    <property type="evidence" value="ECO:0007669"/>
    <property type="project" value="TreeGrafter"/>
</dbReference>
<evidence type="ECO:0000256" key="11">
    <source>
        <dbReference type="ARBA" id="ARBA00023136"/>
    </source>
</evidence>
<evidence type="ECO:0000256" key="2">
    <source>
        <dbReference type="ARBA" id="ARBA00008054"/>
    </source>
</evidence>
<dbReference type="PRINTS" id="PR00453">
    <property type="entry name" value="VWFADOMAIN"/>
</dbReference>
<proteinExistence type="inferred from homology"/>
<dbReference type="SMART" id="SM00191">
    <property type="entry name" value="Int_alpha"/>
    <property type="match status" value="5"/>
</dbReference>
<feature type="repeat" description="FG-GAP" evidence="15">
    <location>
        <begin position="556"/>
        <end position="614"/>
    </location>
</feature>
<keyword evidence="11 16" id="KW-0472">Membrane</keyword>
<dbReference type="FunFam" id="1.20.5.930:FF:000005">
    <property type="entry name" value="Integrin, alpha 10"/>
    <property type="match status" value="1"/>
</dbReference>
<evidence type="ECO:0000256" key="14">
    <source>
        <dbReference type="ARBA" id="ARBA00023180"/>
    </source>
</evidence>
<dbReference type="InterPro" id="IPR018184">
    <property type="entry name" value="Integrin_alpha_C_CS"/>
</dbReference>
<accession>A0AAY4EAN9</accession>
<keyword evidence="19" id="KW-1185">Reference proteome</keyword>
<dbReference type="RefSeq" id="XP_028829184.1">
    <property type="nucleotide sequence ID" value="XM_028973351.1"/>
</dbReference>
<dbReference type="InterPro" id="IPR028994">
    <property type="entry name" value="Integrin_alpha_N"/>
</dbReference>
<dbReference type="Proteomes" id="UP000694580">
    <property type="component" value="Chromosome 3"/>
</dbReference>
<dbReference type="GO" id="GO:0008305">
    <property type="term" value="C:integrin complex"/>
    <property type="evidence" value="ECO:0007669"/>
    <property type="project" value="InterPro"/>
</dbReference>
<evidence type="ECO:0000259" key="17">
    <source>
        <dbReference type="PROSITE" id="PS50234"/>
    </source>
</evidence>
<evidence type="ECO:0000256" key="16">
    <source>
        <dbReference type="RuleBase" id="RU003762"/>
    </source>
</evidence>